<keyword evidence="3" id="KW-0862">Zinc</keyword>
<dbReference type="Gene3D" id="6.10.140.2220">
    <property type="match status" value="1"/>
</dbReference>
<protein>
    <recommendedName>
        <fullName evidence="5">MYND-type domain-containing protein</fullName>
    </recommendedName>
</protein>
<gene>
    <name evidence="6" type="ORF">NP233_g5353</name>
</gene>
<accession>A0AAD5YWI6</accession>
<dbReference type="SUPFAM" id="SSF144232">
    <property type="entry name" value="HIT/MYND zinc finger-like"/>
    <property type="match status" value="1"/>
</dbReference>
<keyword evidence="2 4" id="KW-0863">Zinc-finger</keyword>
<evidence type="ECO:0000313" key="7">
    <source>
        <dbReference type="Proteomes" id="UP001213000"/>
    </source>
</evidence>
<dbReference type="PROSITE" id="PS50865">
    <property type="entry name" value="ZF_MYND_2"/>
    <property type="match status" value="1"/>
</dbReference>
<organism evidence="6 7">
    <name type="scientific">Leucocoprinus birnbaumii</name>
    <dbReference type="NCBI Taxonomy" id="56174"/>
    <lineage>
        <taxon>Eukaryota</taxon>
        <taxon>Fungi</taxon>
        <taxon>Dikarya</taxon>
        <taxon>Basidiomycota</taxon>
        <taxon>Agaricomycotina</taxon>
        <taxon>Agaricomycetes</taxon>
        <taxon>Agaricomycetidae</taxon>
        <taxon>Agaricales</taxon>
        <taxon>Agaricineae</taxon>
        <taxon>Agaricaceae</taxon>
        <taxon>Leucocoprinus</taxon>
    </lineage>
</organism>
<dbReference type="AlphaFoldDB" id="A0AAD5YWI6"/>
<dbReference type="EMBL" id="JANIEX010000313">
    <property type="protein sequence ID" value="KAJ3568992.1"/>
    <property type="molecule type" value="Genomic_DNA"/>
</dbReference>
<sequence length="707" mass="79851">MEEVYWIRKCFLLRKSGDYRKYQGLLNWFDQLHTPYPLYTSPDMGSDSVQYQRILTRLKSTKAAVLASSLSLRAGNSIPSITGLGSGNGGQVVTKALCANIMGRRGTSSSCSNLGVLACSQCKLVKYCSERCQRHHWSRHRVHCEHDLRSSKWRPQWVTERRAPKFRLDSKSNPRDSYPLWSSTPAFDCLGLGQKFSTDDLHRNLKICYPDVRSLSQLVSTINSLPRGFEGQCDILLNHTDSVIVNRHLIILHALLRSGRDIEETAELATHLIYSAFLTPPSAEYLKTCVDEIYGVGPREGDMSFFSTLETRGLGNLRTMQTTMGIKRPVEMASSTYGLTKARRGFHDALLHLLHLDDRERHLMKLKPAHRLALSRFWETGVLSPVFLNTASFNQPNRLHFSPQGEWVGQTADVNPLQGWDIASVQKSGTDHGLDTSDILGCLFFHVKSELAKFARRLQDICVNIYFTQFDVRVLSTGICSGLLPAFEANCFDRIDAGELMDVIGVRECLSSLAPLVNSESPGACILMHSRAWHYQMPSAIARGNPRLMHILMSKAKDLPALEYRLKKADVTEVVETDGKPITSTSLLRMIDFLDAFVDHEASFQAYLEEQDLKSICETVGFKMRHHNQHYPKRSGIGMDYGDSPELKAKRLAHVPGLHLTKEEFYDLFILGGAELPTRFIEFEPKGDSVDLDDNVYIPVDRRRFSM</sequence>
<proteinExistence type="predicted"/>
<dbReference type="InterPro" id="IPR002893">
    <property type="entry name" value="Znf_MYND"/>
</dbReference>
<keyword evidence="7" id="KW-1185">Reference proteome</keyword>
<evidence type="ECO:0000256" key="4">
    <source>
        <dbReference type="PROSITE-ProRule" id="PRU00134"/>
    </source>
</evidence>
<dbReference type="InterPro" id="IPR027974">
    <property type="entry name" value="DUF4470"/>
</dbReference>
<evidence type="ECO:0000256" key="1">
    <source>
        <dbReference type="ARBA" id="ARBA00022723"/>
    </source>
</evidence>
<keyword evidence="1" id="KW-0479">Metal-binding</keyword>
<evidence type="ECO:0000256" key="3">
    <source>
        <dbReference type="ARBA" id="ARBA00022833"/>
    </source>
</evidence>
<dbReference type="Pfam" id="PF14737">
    <property type="entry name" value="DUF4470"/>
    <property type="match status" value="1"/>
</dbReference>
<name>A0AAD5YWI6_9AGAR</name>
<feature type="domain" description="MYND-type" evidence="5">
    <location>
        <begin position="108"/>
        <end position="144"/>
    </location>
</feature>
<dbReference type="Proteomes" id="UP001213000">
    <property type="component" value="Unassembled WGS sequence"/>
</dbReference>
<evidence type="ECO:0000313" key="6">
    <source>
        <dbReference type="EMBL" id="KAJ3568992.1"/>
    </source>
</evidence>
<reference evidence="6" key="1">
    <citation type="submission" date="2022-07" db="EMBL/GenBank/DDBJ databases">
        <title>Genome Sequence of Leucocoprinus birnbaumii.</title>
        <authorList>
            <person name="Buettner E."/>
        </authorList>
    </citation>
    <scope>NUCLEOTIDE SEQUENCE</scope>
    <source>
        <strain evidence="6">VT141</strain>
    </source>
</reference>
<evidence type="ECO:0000259" key="5">
    <source>
        <dbReference type="PROSITE" id="PS50865"/>
    </source>
</evidence>
<evidence type="ECO:0000256" key="2">
    <source>
        <dbReference type="ARBA" id="ARBA00022771"/>
    </source>
</evidence>
<dbReference type="GO" id="GO:0008270">
    <property type="term" value="F:zinc ion binding"/>
    <property type="evidence" value="ECO:0007669"/>
    <property type="project" value="UniProtKB-KW"/>
</dbReference>
<comment type="caution">
    <text evidence="6">The sequence shown here is derived from an EMBL/GenBank/DDBJ whole genome shotgun (WGS) entry which is preliminary data.</text>
</comment>
<dbReference type="Pfam" id="PF01753">
    <property type="entry name" value="zf-MYND"/>
    <property type="match status" value="1"/>
</dbReference>